<keyword evidence="1" id="KW-0812">Transmembrane</keyword>
<evidence type="ECO:0000313" key="2">
    <source>
        <dbReference type="EMBL" id="KGJ90432.1"/>
    </source>
</evidence>
<gene>
    <name evidence="2" type="ORF">GAB14E_3675</name>
</gene>
<evidence type="ECO:0000313" key="3">
    <source>
        <dbReference type="Proteomes" id="UP000029868"/>
    </source>
</evidence>
<accession>A0A099KKF3</accession>
<dbReference type="PATRIC" id="fig|28229.3.peg.3596"/>
<name>A0A099KKF3_COLPS</name>
<comment type="caution">
    <text evidence="2">The sequence shown here is derived from an EMBL/GenBank/DDBJ whole genome shotgun (WGS) entry which is preliminary data.</text>
</comment>
<feature type="transmembrane region" description="Helical" evidence="1">
    <location>
        <begin position="12"/>
        <end position="30"/>
    </location>
</feature>
<dbReference type="Proteomes" id="UP000029868">
    <property type="component" value="Unassembled WGS sequence"/>
</dbReference>
<dbReference type="AlphaFoldDB" id="A0A099KKF3"/>
<keyword evidence="1" id="KW-1133">Transmembrane helix</keyword>
<proteinExistence type="predicted"/>
<protein>
    <submittedName>
        <fullName evidence="2">Uncharacterized protein</fullName>
    </submittedName>
</protein>
<dbReference type="EMBL" id="JQEC01000047">
    <property type="protein sequence ID" value="KGJ90432.1"/>
    <property type="molecule type" value="Genomic_DNA"/>
</dbReference>
<keyword evidence="1" id="KW-0472">Membrane</keyword>
<organism evidence="2 3">
    <name type="scientific">Colwellia psychrerythraea</name>
    <name type="common">Vibrio psychroerythus</name>
    <dbReference type="NCBI Taxonomy" id="28229"/>
    <lineage>
        <taxon>Bacteria</taxon>
        <taxon>Pseudomonadati</taxon>
        <taxon>Pseudomonadota</taxon>
        <taxon>Gammaproteobacteria</taxon>
        <taxon>Alteromonadales</taxon>
        <taxon>Colwelliaceae</taxon>
        <taxon>Colwellia</taxon>
    </lineage>
</organism>
<evidence type="ECO:0000256" key="1">
    <source>
        <dbReference type="SAM" id="Phobius"/>
    </source>
</evidence>
<reference evidence="2 3" key="1">
    <citation type="submission" date="2014-08" db="EMBL/GenBank/DDBJ databases">
        <title>Genomic and Phenotypic Diversity of Colwellia psychrerythraea strains from Disparate Marine Basins.</title>
        <authorList>
            <person name="Techtmann S.M."/>
            <person name="Stelling S.C."/>
            <person name="Utturkar S.M."/>
            <person name="Alshibli N."/>
            <person name="Harris A."/>
            <person name="Brown S.D."/>
            <person name="Hazen T.C."/>
        </authorList>
    </citation>
    <scope>NUCLEOTIDE SEQUENCE [LARGE SCALE GENOMIC DNA]</scope>
    <source>
        <strain evidence="2 3">GAB14E</strain>
    </source>
</reference>
<sequence>MDWLSKTLSQEPAILIISISVVLTIFIFAARRAHLNHLAKIKKIDESFNIK</sequence>